<dbReference type="Proteomes" id="UP000287823">
    <property type="component" value="Unassembled WGS sequence"/>
</dbReference>
<evidence type="ECO:0000313" key="1">
    <source>
        <dbReference type="EMBL" id="RUO31154.1"/>
    </source>
</evidence>
<reference evidence="1 2" key="1">
    <citation type="journal article" date="2011" name="Front. Microbiol.">
        <title>Genomic signatures of strain selection and enhancement in Bacillus atrophaeus var. globigii, a historical biowarfare simulant.</title>
        <authorList>
            <person name="Gibbons H.S."/>
            <person name="Broomall S.M."/>
            <person name="McNew L.A."/>
            <person name="Daligault H."/>
            <person name="Chapman C."/>
            <person name="Bruce D."/>
            <person name="Karavis M."/>
            <person name="Krepps M."/>
            <person name="McGregor P.A."/>
            <person name="Hong C."/>
            <person name="Park K.H."/>
            <person name="Akmal A."/>
            <person name="Feldman A."/>
            <person name="Lin J.S."/>
            <person name="Chang W.E."/>
            <person name="Higgs B.W."/>
            <person name="Demirev P."/>
            <person name="Lindquist J."/>
            <person name="Liem A."/>
            <person name="Fochler E."/>
            <person name="Read T.D."/>
            <person name="Tapia R."/>
            <person name="Johnson S."/>
            <person name="Bishop-Lilly K.A."/>
            <person name="Detter C."/>
            <person name="Han C."/>
            <person name="Sozhamannan S."/>
            <person name="Rosenzweig C.N."/>
            <person name="Skowronski E.W."/>
        </authorList>
    </citation>
    <scope>NUCLEOTIDE SEQUENCE [LARGE SCALE GENOMIC DNA]</scope>
    <source>
        <strain evidence="1 2">Y4G10-17</strain>
    </source>
</reference>
<sequence length="164" mass="18934">MISANDKMVDAISSIEFDIVKLPKKLNRIIAKGFVIKFECVFLRALYAMGRVGREDFPDGTGYECFVNHIHMDDYVDSDFLLYSLNFVDTLLSVWRDFDKENIIRAIISCDDYGAVVRFHLLRDNEAWLSDDLEGFIQPVLYIDSCHSVEELISFCRRRAGDSN</sequence>
<dbReference type="EMBL" id="PIPO01000005">
    <property type="protein sequence ID" value="RUO31154.1"/>
    <property type="molecule type" value="Genomic_DNA"/>
</dbReference>
<dbReference type="RefSeq" id="WP_126799533.1">
    <property type="nucleotide sequence ID" value="NZ_PIPO01000005.1"/>
</dbReference>
<name>A0A432WE46_9GAMM</name>
<evidence type="ECO:0000313" key="2">
    <source>
        <dbReference type="Proteomes" id="UP000287823"/>
    </source>
</evidence>
<gene>
    <name evidence="1" type="ORF">CWE14_11710</name>
</gene>
<proteinExistence type="predicted"/>
<accession>A0A432WE46</accession>
<keyword evidence="2" id="KW-1185">Reference proteome</keyword>
<dbReference type="AlphaFoldDB" id="A0A432WE46"/>
<organism evidence="1 2">
    <name type="scientific">Aliidiomarina soli</name>
    <dbReference type="NCBI Taxonomy" id="1928574"/>
    <lineage>
        <taxon>Bacteria</taxon>
        <taxon>Pseudomonadati</taxon>
        <taxon>Pseudomonadota</taxon>
        <taxon>Gammaproteobacteria</taxon>
        <taxon>Alteromonadales</taxon>
        <taxon>Idiomarinaceae</taxon>
        <taxon>Aliidiomarina</taxon>
    </lineage>
</organism>
<comment type="caution">
    <text evidence="1">The sequence shown here is derived from an EMBL/GenBank/DDBJ whole genome shotgun (WGS) entry which is preliminary data.</text>
</comment>
<protein>
    <submittedName>
        <fullName evidence="1">Uncharacterized protein</fullName>
    </submittedName>
</protein>